<evidence type="ECO:0000256" key="1">
    <source>
        <dbReference type="SAM" id="MobiDB-lite"/>
    </source>
</evidence>
<sequence>MIYQGLANLFLICSQRYTVNWAGKPLMPMPASLAVATIAVLRPSRMQSIERKSFRSPWLLHQRTRKVSPINSDVRSAQACARDTRLRRISGVDGNVLHKTSATRRPNDDLVTGSGRATMRV</sequence>
<organism evidence="2">
    <name type="scientific">Rhodopseudomonas palustris (strain BisA53)</name>
    <dbReference type="NCBI Taxonomy" id="316055"/>
    <lineage>
        <taxon>Bacteria</taxon>
        <taxon>Pseudomonadati</taxon>
        <taxon>Pseudomonadota</taxon>
        <taxon>Alphaproteobacteria</taxon>
        <taxon>Hyphomicrobiales</taxon>
        <taxon>Nitrobacteraceae</taxon>
        <taxon>Rhodopseudomonas</taxon>
    </lineage>
</organism>
<dbReference type="HOGENOM" id="CLU_2036210_0_0_5"/>
<accession>Q07H40</accession>
<dbReference type="KEGG" id="rpe:RPE_4825"/>
<dbReference type="AlphaFoldDB" id="Q07H40"/>
<reference evidence="2" key="1">
    <citation type="submission" date="2006-09" db="EMBL/GenBank/DDBJ databases">
        <title>Complete sequence of Rhodopseudomonas palustris BisA53.</title>
        <authorList>
            <consortium name="US DOE Joint Genome Institute"/>
            <person name="Copeland A."/>
            <person name="Lucas S."/>
            <person name="Lapidus A."/>
            <person name="Barry K."/>
            <person name="Detter J.C."/>
            <person name="Glavina del Rio T."/>
            <person name="Hammon N."/>
            <person name="Israni S."/>
            <person name="Dalin E."/>
            <person name="Tice H."/>
            <person name="Pitluck S."/>
            <person name="Chain P."/>
            <person name="Malfatti S."/>
            <person name="Shin M."/>
            <person name="Vergez L."/>
            <person name="Schmutz J."/>
            <person name="Larimer F."/>
            <person name="Land M."/>
            <person name="Hauser L."/>
            <person name="Pelletier D.A."/>
            <person name="Kyrpides N."/>
            <person name="Kim E."/>
            <person name="Harwood C.S."/>
            <person name="Oda Y."/>
            <person name="Richardson P."/>
        </authorList>
    </citation>
    <scope>NUCLEOTIDE SEQUENCE [LARGE SCALE GENOMIC DNA]</scope>
    <source>
        <strain evidence="2">BisA53</strain>
    </source>
</reference>
<dbReference type="EMBL" id="CP000463">
    <property type="protein sequence ID" value="ABJ08744.1"/>
    <property type="molecule type" value="Genomic_DNA"/>
</dbReference>
<proteinExistence type="predicted"/>
<feature type="region of interest" description="Disordered" evidence="1">
    <location>
        <begin position="99"/>
        <end position="121"/>
    </location>
</feature>
<gene>
    <name evidence="2" type="ordered locus">RPE_4825</name>
</gene>
<protein>
    <submittedName>
        <fullName evidence="2">Uncharacterized protein</fullName>
    </submittedName>
</protein>
<name>Q07H40_RHOP5</name>
<dbReference type="STRING" id="316055.RPE_4825"/>
<evidence type="ECO:0000313" key="2">
    <source>
        <dbReference type="EMBL" id="ABJ08744.1"/>
    </source>
</evidence>